<sequence length="370" mass="38385">MGTRAHSRPPEVTRRRGRAQKPGLAVSPVGSLLSALVGAAGLGRRLKPWGRAGAGAEPGGQGRPPAATHVACCRGHTLFPPPTEAWLQSLSRDPEAQDRGARKPALGSGGGDRREEEPGEAEEDQEDEKAGSLLSLWSGEDLAERPKPDQAGARGHQTQTVSHGADPRAGDARGTGAAVAPQLLSPEAGGLRGHSRGAGSLLQPPRGGPPDHHPVCQVLRTPQGVSASQLCIELDTKSSAQAAVGLDETFVLGRVIKYPQRTCLGAPSEEIQEVFLEAALALGSAALRKREGEQVSPRESACGARPDRERPVMGPRLGPAQLPSQEPAPCSVGSPGLTACPAQAWWPAWSVLPPPPREAAATGRGLQGCI</sequence>
<organism evidence="2 3">
    <name type="scientific">Mustela putorius furo</name>
    <name type="common">European domestic ferret</name>
    <name type="synonym">Mustela furo</name>
    <dbReference type="NCBI Taxonomy" id="9669"/>
    <lineage>
        <taxon>Eukaryota</taxon>
        <taxon>Metazoa</taxon>
        <taxon>Chordata</taxon>
        <taxon>Craniata</taxon>
        <taxon>Vertebrata</taxon>
        <taxon>Euteleostomi</taxon>
        <taxon>Mammalia</taxon>
        <taxon>Eutheria</taxon>
        <taxon>Laurasiatheria</taxon>
        <taxon>Carnivora</taxon>
        <taxon>Caniformia</taxon>
        <taxon>Musteloidea</taxon>
        <taxon>Mustelidae</taxon>
        <taxon>Mustelinae</taxon>
        <taxon>Mustela</taxon>
    </lineage>
</organism>
<name>A0A8U0UYW2_MUSPF</name>
<reference evidence="3" key="1">
    <citation type="submission" date="2025-08" db="UniProtKB">
        <authorList>
            <consortium name="RefSeq"/>
        </authorList>
    </citation>
    <scope>IDENTIFICATION</scope>
    <source>
        <tissue evidence="3">Brain</tissue>
    </source>
</reference>
<feature type="compositionally biased region" description="Gly residues" evidence="1">
    <location>
        <begin position="52"/>
        <end position="62"/>
    </location>
</feature>
<dbReference type="OrthoDB" id="4726at2759"/>
<feature type="region of interest" description="Disordered" evidence="1">
    <location>
        <begin position="143"/>
        <end position="216"/>
    </location>
</feature>
<proteinExistence type="predicted"/>
<evidence type="ECO:0000313" key="3">
    <source>
        <dbReference type="RefSeq" id="XP_044932518.1"/>
    </source>
</evidence>
<feature type="compositionally biased region" description="Basic and acidic residues" evidence="1">
    <location>
        <begin position="92"/>
        <end position="101"/>
    </location>
</feature>
<feature type="region of interest" description="Disordered" evidence="1">
    <location>
        <begin position="90"/>
        <end position="130"/>
    </location>
</feature>
<dbReference type="Proteomes" id="UP000000715">
    <property type="component" value="Unplaced"/>
</dbReference>
<feature type="compositionally biased region" description="Acidic residues" evidence="1">
    <location>
        <begin position="117"/>
        <end position="127"/>
    </location>
</feature>
<feature type="region of interest" description="Disordered" evidence="1">
    <location>
        <begin position="1"/>
        <end position="27"/>
    </location>
</feature>
<gene>
    <name evidence="3" type="primary">PABPN1L</name>
</gene>
<feature type="region of interest" description="Disordered" evidence="1">
    <location>
        <begin position="46"/>
        <end position="68"/>
    </location>
</feature>
<feature type="region of interest" description="Disordered" evidence="1">
    <location>
        <begin position="291"/>
        <end position="318"/>
    </location>
</feature>
<dbReference type="AlphaFoldDB" id="A0A8U0UYW2"/>
<accession>A0A8U0UYW2</accession>
<keyword evidence="2" id="KW-1185">Reference proteome</keyword>
<dbReference type="GeneID" id="123391041"/>
<dbReference type="RefSeq" id="XP_044932518.1">
    <property type="nucleotide sequence ID" value="XM_045076583.1"/>
</dbReference>
<evidence type="ECO:0000313" key="2">
    <source>
        <dbReference type="Proteomes" id="UP000000715"/>
    </source>
</evidence>
<protein>
    <submittedName>
        <fullName evidence="3">Embryonic polyadenylate-binding protein 2</fullName>
    </submittedName>
</protein>
<evidence type="ECO:0000256" key="1">
    <source>
        <dbReference type="SAM" id="MobiDB-lite"/>
    </source>
</evidence>
<dbReference type="CTD" id="390748"/>